<proteinExistence type="predicted"/>
<name>A0A211ZIR3_9PROT</name>
<dbReference type="SUPFAM" id="SSF50346">
    <property type="entry name" value="PRC-barrel domain"/>
    <property type="match status" value="1"/>
</dbReference>
<dbReference type="Pfam" id="PF05239">
    <property type="entry name" value="PRC"/>
    <property type="match status" value="1"/>
</dbReference>
<feature type="domain" description="PRC-barrel" evidence="3">
    <location>
        <begin position="72"/>
        <end position="130"/>
    </location>
</feature>
<gene>
    <name evidence="4" type="ORF">BWR60_21615</name>
</gene>
<dbReference type="STRING" id="1122125.GCA_000423185_01523"/>
<evidence type="ECO:0000256" key="1">
    <source>
        <dbReference type="SAM" id="MobiDB-lite"/>
    </source>
</evidence>
<evidence type="ECO:0000313" key="4">
    <source>
        <dbReference type="EMBL" id="OWJ65086.1"/>
    </source>
</evidence>
<dbReference type="EMBL" id="NHON01000044">
    <property type="protein sequence ID" value="OWJ65086.1"/>
    <property type="molecule type" value="Genomic_DNA"/>
</dbReference>
<accession>A0A211ZIR3</accession>
<dbReference type="Proteomes" id="UP000196655">
    <property type="component" value="Unassembled WGS sequence"/>
</dbReference>
<feature type="compositionally biased region" description="Low complexity" evidence="1">
    <location>
        <begin position="34"/>
        <end position="54"/>
    </location>
</feature>
<feature type="compositionally biased region" description="Gly residues" evidence="1">
    <location>
        <begin position="170"/>
        <end position="186"/>
    </location>
</feature>
<feature type="chain" id="PRO_5012352039" description="PRC-barrel domain-containing protein" evidence="2">
    <location>
        <begin position="32"/>
        <end position="186"/>
    </location>
</feature>
<feature type="region of interest" description="Disordered" evidence="1">
    <location>
        <begin position="34"/>
        <end position="66"/>
    </location>
</feature>
<reference evidence="5" key="1">
    <citation type="submission" date="2017-05" db="EMBL/GenBank/DDBJ databases">
        <authorList>
            <person name="Macchi M."/>
            <person name="Festa S."/>
            <person name="Coppotelli B.M."/>
            <person name="Morelli I.S."/>
        </authorList>
    </citation>
    <scope>NUCLEOTIDE SEQUENCE [LARGE SCALE GENOMIC DNA]</scope>
    <source>
        <strain evidence="5">I</strain>
    </source>
</reference>
<evidence type="ECO:0000259" key="3">
    <source>
        <dbReference type="Pfam" id="PF05239"/>
    </source>
</evidence>
<dbReference type="AlphaFoldDB" id="A0A211ZIR3"/>
<comment type="caution">
    <text evidence="4">The sequence shown here is derived from an EMBL/GenBank/DDBJ whole genome shotgun (WGS) entry which is preliminary data.</text>
</comment>
<sequence>MRSSPKGGPIMRKTLMTAASAVALLALPALAQTTTQQPPATTTTPSTSAPAAAAPGGGTVPEGQQQLPESHMLGSDLIGASVTNANGDSIGKTSDVLVDKGSKTVDAVVIDVGGFLGIGSKSVAIPLDKLTIGARPDEGVKTAMTKEQLEALPAFEGRKAEEPAAPATGTMGGSGTTGTTGSGSGN</sequence>
<evidence type="ECO:0000256" key="2">
    <source>
        <dbReference type="SAM" id="SignalP"/>
    </source>
</evidence>
<keyword evidence="2" id="KW-0732">Signal</keyword>
<feature type="region of interest" description="Disordered" evidence="1">
    <location>
        <begin position="153"/>
        <end position="186"/>
    </location>
</feature>
<feature type="signal peptide" evidence="2">
    <location>
        <begin position="1"/>
        <end position="31"/>
    </location>
</feature>
<keyword evidence="5" id="KW-1185">Reference proteome</keyword>
<organism evidence="4 5">
    <name type="scientific">Inquilinus limosus</name>
    <dbReference type="NCBI Taxonomy" id="171674"/>
    <lineage>
        <taxon>Bacteria</taxon>
        <taxon>Pseudomonadati</taxon>
        <taxon>Pseudomonadota</taxon>
        <taxon>Alphaproteobacteria</taxon>
        <taxon>Rhodospirillales</taxon>
        <taxon>Rhodospirillaceae</taxon>
        <taxon>Inquilinus</taxon>
    </lineage>
</organism>
<dbReference type="PANTHER" id="PTHR36505:SF1">
    <property type="entry name" value="BLR1072 PROTEIN"/>
    <property type="match status" value="1"/>
</dbReference>
<protein>
    <recommendedName>
        <fullName evidence="3">PRC-barrel domain-containing protein</fullName>
    </recommendedName>
</protein>
<evidence type="ECO:0000313" key="5">
    <source>
        <dbReference type="Proteomes" id="UP000196655"/>
    </source>
</evidence>
<dbReference type="InterPro" id="IPR011033">
    <property type="entry name" value="PRC_barrel-like_sf"/>
</dbReference>
<dbReference type="InterPro" id="IPR027275">
    <property type="entry name" value="PRC-brl_dom"/>
</dbReference>
<dbReference type="PANTHER" id="PTHR36505">
    <property type="entry name" value="BLR1072 PROTEIN"/>
    <property type="match status" value="1"/>
</dbReference>
<dbReference type="Gene3D" id="2.30.30.240">
    <property type="entry name" value="PRC-barrel domain"/>
    <property type="match status" value="1"/>
</dbReference>